<evidence type="ECO:0000256" key="1">
    <source>
        <dbReference type="SAM" id="MobiDB-lite"/>
    </source>
</evidence>
<comment type="caution">
    <text evidence="2">The sequence shown here is derived from an EMBL/GenBank/DDBJ whole genome shotgun (WGS) entry which is preliminary data.</text>
</comment>
<sequence length="146" mass="16293">MGRSARMHALPSFTLVLTSDRPLNRHLSVFIEPDPQWSPPSYMSQSTPTPISDYLLKTIDQPLQDGRFAYSQQNDSFTNVDHDDNDDAKTIFEEKGPTTSTGVDSEKGTNKTIVRALASIVVHLRTTGLRLPPKMANSIAPKFLRH</sequence>
<accession>A0A8S0WX39</accession>
<proteinExistence type="predicted"/>
<feature type="compositionally biased region" description="Basic and acidic residues" evidence="1">
    <location>
        <begin position="87"/>
        <end position="96"/>
    </location>
</feature>
<evidence type="ECO:0000313" key="2">
    <source>
        <dbReference type="EMBL" id="CAA7260958.1"/>
    </source>
</evidence>
<dbReference type="OrthoDB" id="3083362at2759"/>
<reference evidence="2 3" key="1">
    <citation type="submission" date="2020-01" db="EMBL/GenBank/DDBJ databases">
        <authorList>
            <person name="Gupta K D."/>
        </authorList>
    </citation>
    <scope>NUCLEOTIDE SEQUENCE [LARGE SCALE GENOMIC DNA]</scope>
</reference>
<name>A0A8S0WX39_CYCAE</name>
<evidence type="ECO:0000313" key="3">
    <source>
        <dbReference type="Proteomes" id="UP000467700"/>
    </source>
</evidence>
<dbReference type="EMBL" id="CACVBS010000031">
    <property type="protein sequence ID" value="CAA7260958.1"/>
    <property type="molecule type" value="Genomic_DNA"/>
</dbReference>
<dbReference type="AlphaFoldDB" id="A0A8S0WX39"/>
<feature type="region of interest" description="Disordered" evidence="1">
    <location>
        <begin position="73"/>
        <end position="107"/>
    </location>
</feature>
<gene>
    <name evidence="2" type="ORF">AAE3_LOCUS3115</name>
</gene>
<protein>
    <submittedName>
        <fullName evidence="2">Uncharacterized protein</fullName>
    </submittedName>
</protein>
<dbReference type="Proteomes" id="UP000467700">
    <property type="component" value="Unassembled WGS sequence"/>
</dbReference>
<keyword evidence="3" id="KW-1185">Reference proteome</keyword>
<organism evidence="2 3">
    <name type="scientific">Cyclocybe aegerita</name>
    <name type="common">Black poplar mushroom</name>
    <name type="synonym">Agrocybe aegerita</name>
    <dbReference type="NCBI Taxonomy" id="1973307"/>
    <lineage>
        <taxon>Eukaryota</taxon>
        <taxon>Fungi</taxon>
        <taxon>Dikarya</taxon>
        <taxon>Basidiomycota</taxon>
        <taxon>Agaricomycotina</taxon>
        <taxon>Agaricomycetes</taxon>
        <taxon>Agaricomycetidae</taxon>
        <taxon>Agaricales</taxon>
        <taxon>Agaricineae</taxon>
        <taxon>Bolbitiaceae</taxon>
        <taxon>Cyclocybe</taxon>
    </lineage>
</organism>